<feature type="domain" description="FAD/NAD(P)-binding" evidence="8">
    <location>
        <begin position="4"/>
        <end position="293"/>
    </location>
</feature>
<evidence type="ECO:0000256" key="3">
    <source>
        <dbReference type="ARBA" id="ARBA00022630"/>
    </source>
</evidence>
<dbReference type="PANTHER" id="PTHR43429">
    <property type="entry name" value="PYRIDINE NUCLEOTIDE-DISULFIDE OXIDOREDUCTASE DOMAIN-CONTAINING"/>
    <property type="match status" value="1"/>
</dbReference>
<keyword evidence="6" id="KW-0676">Redox-active center</keyword>
<dbReference type="Pfam" id="PF07992">
    <property type="entry name" value="Pyr_redox_2"/>
    <property type="match status" value="1"/>
</dbReference>
<comment type="cofactor">
    <cofactor evidence="1">
        <name>FAD</name>
        <dbReference type="ChEBI" id="CHEBI:57692"/>
    </cofactor>
</comment>
<dbReference type="PANTHER" id="PTHR43429:SF1">
    <property type="entry name" value="NAD(P)H SULFUR OXIDOREDUCTASE (COA-DEPENDENT)"/>
    <property type="match status" value="1"/>
</dbReference>
<dbReference type="Gene3D" id="3.50.50.60">
    <property type="entry name" value="FAD/NAD(P)-binding domain"/>
    <property type="match status" value="2"/>
</dbReference>
<protein>
    <submittedName>
        <fullName evidence="9">FAD-dependent oxidoreductase</fullName>
    </submittedName>
</protein>
<dbReference type="PRINTS" id="PR00411">
    <property type="entry name" value="PNDRDTASEI"/>
</dbReference>
<evidence type="ECO:0000256" key="4">
    <source>
        <dbReference type="ARBA" id="ARBA00022827"/>
    </source>
</evidence>
<dbReference type="PRINTS" id="PR00368">
    <property type="entry name" value="FADPNR"/>
</dbReference>
<dbReference type="GO" id="GO:0016491">
    <property type="term" value="F:oxidoreductase activity"/>
    <property type="evidence" value="ECO:0007669"/>
    <property type="project" value="UniProtKB-KW"/>
</dbReference>
<dbReference type="InterPro" id="IPR016156">
    <property type="entry name" value="FAD/NAD-linked_Rdtase_dimer_sf"/>
</dbReference>
<name>A0A8J8MAP8_9FIRM</name>
<dbReference type="KEGG" id="vgu:HYG85_09970"/>
<reference evidence="9 10" key="1">
    <citation type="submission" date="2020-07" db="EMBL/GenBank/DDBJ databases">
        <title>Vallitalea guaymasensis genome.</title>
        <authorList>
            <person name="Postec A."/>
        </authorList>
    </citation>
    <scope>NUCLEOTIDE SEQUENCE [LARGE SCALE GENOMIC DNA]</scope>
    <source>
        <strain evidence="9 10">Ra1766G1</strain>
    </source>
</reference>
<dbReference type="InterPro" id="IPR023753">
    <property type="entry name" value="FAD/NAD-binding_dom"/>
</dbReference>
<evidence type="ECO:0000313" key="9">
    <source>
        <dbReference type="EMBL" id="QUH29235.1"/>
    </source>
</evidence>
<evidence type="ECO:0000313" key="10">
    <source>
        <dbReference type="Proteomes" id="UP000677305"/>
    </source>
</evidence>
<dbReference type="InterPro" id="IPR004099">
    <property type="entry name" value="Pyr_nucl-diS_OxRdtase_dimer"/>
</dbReference>
<evidence type="ECO:0000256" key="6">
    <source>
        <dbReference type="ARBA" id="ARBA00023284"/>
    </source>
</evidence>
<dbReference type="InterPro" id="IPR036188">
    <property type="entry name" value="FAD/NAD-bd_sf"/>
</dbReference>
<feature type="domain" description="Pyridine nucleotide-disulphide oxidoreductase dimerisation" evidence="7">
    <location>
        <begin position="332"/>
        <end position="432"/>
    </location>
</feature>
<evidence type="ECO:0000256" key="2">
    <source>
        <dbReference type="ARBA" id="ARBA00009130"/>
    </source>
</evidence>
<keyword evidence="10" id="KW-1185">Reference proteome</keyword>
<keyword evidence="3" id="KW-0285">Flavoprotein</keyword>
<gene>
    <name evidence="9" type="ORF">HYG85_09970</name>
</gene>
<keyword evidence="4" id="KW-0274">FAD</keyword>
<accession>A0A8J8MAP8</accession>
<dbReference type="EMBL" id="CP058561">
    <property type="protein sequence ID" value="QUH29235.1"/>
    <property type="molecule type" value="Genomic_DNA"/>
</dbReference>
<dbReference type="InterPro" id="IPR050260">
    <property type="entry name" value="FAD-bd_OxRdtase"/>
</dbReference>
<keyword evidence="5" id="KW-0560">Oxidoreductase</keyword>
<evidence type="ECO:0000256" key="1">
    <source>
        <dbReference type="ARBA" id="ARBA00001974"/>
    </source>
</evidence>
<dbReference type="SUPFAM" id="SSF55424">
    <property type="entry name" value="FAD/NAD-linked reductases, dimerisation (C-terminal) domain"/>
    <property type="match status" value="1"/>
</dbReference>
<sequence>MEKHIVVIGGNAAGLSAASRARRGNKNIKISVFEKTENISIGACGLPYFLGNMINEKEDLVAINAETLKKKRNIDVYTGCKVTAINRDNKTITVSSCNGKEDIRYDSLVIATGASPIIPEFADVNTEGIYTLRNLEDGTAIKNYIRKNNVKKAAIIGGGLIGLEVAEQLSINDIEVTVFELSPKILGFINDNYVQMLLEHIEANGIKVLTNNGIQDILVEDGRVTGLVTTKEEKIDIDLIVFSIGVKPNSRIAEDAGLEIGYKGGIVVDDYMRTSDKSIYSAGDCVQMKNIITNTFTYVPLGTTANKQGKLVGANIVGENQKFRGILSSQVTKVFDFYIASTGLTIEQARNNGYNPVSISITKNDKASYYVGGKENHIYLVFERTTGKILGAQAIGSESVAGRINVLVAAITANMTVNDLNELDLVYAPPVAPVYDPLLIAASQAIKKVNK</sequence>
<dbReference type="SUPFAM" id="SSF51905">
    <property type="entry name" value="FAD/NAD(P)-binding domain"/>
    <property type="match status" value="1"/>
</dbReference>
<dbReference type="Pfam" id="PF02852">
    <property type="entry name" value="Pyr_redox_dim"/>
    <property type="match status" value="1"/>
</dbReference>
<dbReference type="AlphaFoldDB" id="A0A8J8MAP8"/>
<evidence type="ECO:0000259" key="8">
    <source>
        <dbReference type="Pfam" id="PF07992"/>
    </source>
</evidence>
<comment type="similarity">
    <text evidence="2">Belongs to the class-III pyridine nucleotide-disulfide oxidoreductase family.</text>
</comment>
<organism evidence="9 10">
    <name type="scientific">Vallitalea guaymasensis</name>
    <dbReference type="NCBI Taxonomy" id="1185412"/>
    <lineage>
        <taxon>Bacteria</taxon>
        <taxon>Bacillati</taxon>
        <taxon>Bacillota</taxon>
        <taxon>Clostridia</taxon>
        <taxon>Lachnospirales</taxon>
        <taxon>Vallitaleaceae</taxon>
        <taxon>Vallitalea</taxon>
    </lineage>
</organism>
<dbReference type="Proteomes" id="UP000677305">
    <property type="component" value="Chromosome"/>
</dbReference>
<dbReference type="RefSeq" id="WP_212693349.1">
    <property type="nucleotide sequence ID" value="NZ_CP058561.1"/>
</dbReference>
<evidence type="ECO:0000259" key="7">
    <source>
        <dbReference type="Pfam" id="PF02852"/>
    </source>
</evidence>
<evidence type="ECO:0000256" key="5">
    <source>
        <dbReference type="ARBA" id="ARBA00023002"/>
    </source>
</evidence>
<proteinExistence type="inferred from homology"/>